<dbReference type="RefSeq" id="WP_236114698.1">
    <property type="nucleotide sequence ID" value="NZ_JAKGTI010000002.1"/>
</dbReference>
<feature type="transmembrane region" description="Helical" evidence="1">
    <location>
        <begin position="71"/>
        <end position="90"/>
    </location>
</feature>
<dbReference type="EMBL" id="JAKGTI010000002">
    <property type="protein sequence ID" value="MCF4099141.1"/>
    <property type="molecule type" value="Genomic_DNA"/>
</dbReference>
<feature type="transmembrane region" description="Helical" evidence="1">
    <location>
        <begin position="5"/>
        <end position="24"/>
    </location>
</feature>
<evidence type="ECO:0000313" key="2">
    <source>
        <dbReference type="EMBL" id="MCF4099141.1"/>
    </source>
</evidence>
<accession>A0ABS9E8H0</accession>
<keyword evidence="1" id="KW-0472">Membrane</keyword>
<organism evidence="2 3">
    <name type="scientific">Maritalea mediterranea</name>
    <dbReference type="NCBI Taxonomy" id="2909667"/>
    <lineage>
        <taxon>Bacteria</taxon>
        <taxon>Pseudomonadati</taxon>
        <taxon>Pseudomonadota</taxon>
        <taxon>Alphaproteobacteria</taxon>
        <taxon>Hyphomicrobiales</taxon>
        <taxon>Devosiaceae</taxon>
        <taxon>Maritalea</taxon>
    </lineage>
</organism>
<proteinExistence type="predicted"/>
<feature type="transmembrane region" description="Helical" evidence="1">
    <location>
        <begin position="110"/>
        <end position="128"/>
    </location>
</feature>
<gene>
    <name evidence="2" type="ORF">L1I42_11635</name>
</gene>
<dbReference type="Proteomes" id="UP001201217">
    <property type="component" value="Unassembled WGS sequence"/>
</dbReference>
<name>A0ABS9E8H0_9HYPH</name>
<evidence type="ECO:0000256" key="1">
    <source>
        <dbReference type="SAM" id="Phobius"/>
    </source>
</evidence>
<evidence type="ECO:0000313" key="3">
    <source>
        <dbReference type="Proteomes" id="UP001201217"/>
    </source>
</evidence>
<comment type="caution">
    <text evidence="2">The sequence shown here is derived from an EMBL/GenBank/DDBJ whole genome shotgun (WGS) entry which is preliminary data.</text>
</comment>
<keyword evidence="1" id="KW-0812">Transmembrane</keyword>
<feature type="transmembrane region" description="Helical" evidence="1">
    <location>
        <begin position="44"/>
        <end position="64"/>
    </location>
</feature>
<keyword evidence="1" id="KW-1133">Transmembrane helix</keyword>
<sequence>MTNFIAYLATLIVFLGIDFVWLAYVARNFYFDRISHLMADSPNFAAAGVFYLFYVVGIVYFAVIPALKTGSVMPAIVSGALLGLLAYGTYDMTNFATLKNWPIAVTIMDIVWGATLTATSAAAGFYITRAVSG</sequence>
<protein>
    <submittedName>
        <fullName evidence="2">DUF2177 family protein</fullName>
    </submittedName>
</protein>
<dbReference type="Pfam" id="PF09945">
    <property type="entry name" value="DUF2177"/>
    <property type="match status" value="1"/>
</dbReference>
<reference evidence="2 3" key="1">
    <citation type="submission" date="2022-01" db="EMBL/GenBank/DDBJ databases">
        <title>Maritalea mediterranea sp. nov., isolated from marine plastic residues from the Malva-rosa beach (Valencia, Spain).</title>
        <authorList>
            <person name="Vidal-Verdu A."/>
            <person name="Molina-Menor E."/>
            <person name="Pascual J."/>
            <person name="Pereto J."/>
            <person name="Porcar M."/>
        </authorList>
    </citation>
    <scope>NUCLEOTIDE SEQUENCE [LARGE SCALE GENOMIC DNA]</scope>
    <source>
        <strain evidence="2 3">P4.10X</strain>
    </source>
</reference>
<dbReference type="InterPro" id="IPR018687">
    <property type="entry name" value="DUF2177_membr"/>
</dbReference>
<keyword evidence="3" id="KW-1185">Reference proteome</keyword>